<dbReference type="InterPro" id="IPR036995">
    <property type="entry name" value="MPG_sf"/>
</dbReference>
<evidence type="ECO:0000256" key="6">
    <source>
        <dbReference type="SAM" id="MobiDB-lite"/>
    </source>
</evidence>
<evidence type="ECO:0000313" key="8">
    <source>
        <dbReference type="Proteomes" id="UP001501536"/>
    </source>
</evidence>
<comment type="similarity">
    <text evidence="1 5">Belongs to the DNA glycosylase MPG family.</text>
</comment>
<dbReference type="Gene3D" id="3.10.300.10">
    <property type="entry name" value="Methylpurine-DNA glycosylase (MPG)"/>
    <property type="match status" value="1"/>
</dbReference>
<reference evidence="8" key="1">
    <citation type="journal article" date="2019" name="Int. J. Syst. Evol. Microbiol.">
        <title>The Global Catalogue of Microorganisms (GCM) 10K type strain sequencing project: providing services to taxonomists for standard genome sequencing and annotation.</title>
        <authorList>
            <consortium name="The Broad Institute Genomics Platform"/>
            <consortium name="The Broad Institute Genome Sequencing Center for Infectious Disease"/>
            <person name="Wu L."/>
            <person name="Ma J."/>
        </authorList>
    </citation>
    <scope>NUCLEOTIDE SEQUENCE [LARGE SCALE GENOMIC DNA]</scope>
    <source>
        <strain evidence="8">JCM 16961</strain>
    </source>
</reference>
<dbReference type="HAMAP" id="MF_00527">
    <property type="entry name" value="3MGH"/>
    <property type="match status" value="1"/>
</dbReference>
<dbReference type="RefSeq" id="WP_344881362.1">
    <property type="nucleotide sequence ID" value="NZ_BAABCJ010000002.1"/>
</dbReference>
<evidence type="ECO:0000256" key="4">
    <source>
        <dbReference type="ARBA" id="ARBA00023204"/>
    </source>
</evidence>
<dbReference type="InterPro" id="IPR003180">
    <property type="entry name" value="MPG"/>
</dbReference>
<gene>
    <name evidence="7" type="ORF">GCM10022377_11470</name>
</gene>
<evidence type="ECO:0000256" key="2">
    <source>
        <dbReference type="ARBA" id="ARBA00022763"/>
    </source>
</evidence>
<dbReference type="PANTHER" id="PTHR10429">
    <property type="entry name" value="DNA-3-METHYLADENINE GLYCOSYLASE"/>
    <property type="match status" value="1"/>
</dbReference>
<dbReference type="PANTHER" id="PTHR10429:SF0">
    <property type="entry name" value="DNA-3-METHYLADENINE GLYCOSYLASE"/>
    <property type="match status" value="1"/>
</dbReference>
<dbReference type="Pfam" id="PF02245">
    <property type="entry name" value="Pur_DNA_glyco"/>
    <property type="match status" value="1"/>
</dbReference>
<keyword evidence="2 5" id="KW-0227">DNA damage</keyword>
<feature type="region of interest" description="Disordered" evidence="6">
    <location>
        <begin position="171"/>
        <end position="192"/>
    </location>
</feature>
<dbReference type="InterPro" id="IPR011034">
    <property type="entry name" value="Formyl_transferase-like_C_sf"/>
</dbReference>
<evidence type="ECO:0000313" key="7">
    <source>
        <dbReference type="EMBL" id="GAA3700091.1"/>
    </source>
</evidence>
<keyword evidence="4 5" id="KW-0234">DNA repair</keyword>
<accession>A0ABP7D885</accession>
<dbReference type="EC" id="3.2.2.-" evidence="5"/>
<keyword evidence="8" id="KW-1185">Reference proteome</keyword>
<dbReference type="NCBIfam" id="TIGR00567">
    <property type="entry name" value="3mg"/>
    <property type="match status" value="1"/>
</dbReference>
<protein>
    <recommendedName>
        <fullName evidence="5">Putative 3-methyladenine DNA glycosylase</fullName>
        <ecNumber evidence="5">3.2.2.-</ecNumber>
    </recommendedName>
</protein>
<evidence type="ECO:0000256" key="1">
    <source>
        <dbReference type="ARBA" id="ARBA00009232"/>
    </source>
</evidence>
<evidence type="ECO:0000256" key="5">
    <source>
        <dbReference type="HAMAP-Rule" id="MF_00527"/>
    </source>
</evidence>
<comment type="caution">
    <text evidence="7">The sequence shown here is derived from an EMBL/GenBank/DDBJ whole genome shotgun (WGS) entry which is preliminary data.</text>
</comment>
<sequence length="224" mass="23299">MTHTGSATSHLLGEPARVVAPRLLGSTVSTCVDGRTVAIRLTEVEAYEGGIDPGSHGYRGRTARNSALFGPPGTLYVYFTYGMHHCANIVCGTDGSASAVLMRAGEVVAGVDTAVARRGRAGAPGPQLASGPARLAQALGLTLEHTGLPVDHGTAGVHGPGTVALDGVADRAPRHSTGPRTGVSGPGGGEEYPWRFWLEGERSVSRYRPAAVRRRESGSPRRRD</sequence>
<keyword evidence="3 5" id="KW-0378">Hydrolase</keyword>
<dbReference type="CDD" id="cd00540">
    <property type="entry name" value="AAG"/>
    <property type="match status" value="1"/>
</dbReference>
<evidence type="ECO:0000256" key="3">
    <source>
        <dbReference type="ARBA" id="ARBA00022801"/>
    </source>
</evidence>
<dbReference type="Proteomes" id="UP001501536">
    <property type="component" value="Unassembled WGS sequence"/>
</dbReference>
<dbReference type="EMBL" id="BAABCJ010000002">
    <property type="protein sequence ID" value="GAA3700091.1"/>
    <property type="molecule type" value="Genomic_DNA"/>
</dbReference>
<organism evidence="7 8">
    <name type="scientific">Zhihengliuella alba</name>
    <dbReference type="NCBI Taxonomy" id="547018"/>
    <lineage>
        <taxon>Bacteria</taxon>
        <taxon>Bacillati</taxon>
        <taxon>Actinomycetota</taxon>
        <taxon>Actinomycetes</taxon>
        <taxon>Micrococcales</taxon>
        <taxon>Micrococcaceae</taxon>
        <taxon>Zhihengliuella</taxon>
    </lineage>
</organism>
<proteinExistence type="inferred from homology"/>
<name>A0ABP7D885_9MICC</name>
<dbReference type="SUPFAM" id="SSF50486">
    <property type="entry name" value="FMT C-terminal domain-like"/>
    <property type="match status" value="1"/>
</dbReference>
<dbReference type="NCBIfam" id="NF002003">
    <property type="entry name" value="PRK00802.1-3"/>
    <property type="match status" value="1"/>
</dbReference>